<dbReference type="Gene3D" id="3.90.1640.30">
    <property type="match status" value="1"/>
</dbReference>
<dbReference type="PANTHER" id="PTHR30255">
    <property type="entry name" value="SINGLE-STRANDED-DNA-SPECIFIC EXONUCLEASE RECJ"/>
    <property type="match status" value="1"/>
</dbReference>
<evidence type="ECO:0000256" key="5">
    <source>
        <dbReference type="ARBA" id="ARBA00022839"/>
    </source>
</evidence>
<dbReference type="EMBL" id="VWPL01000013">
    <property type="protein sequence ID" value="KAA5601708.1"/>
    <property type="molecule type" value="Genomic_DNA"/>
</dbReference>
<dbReference type="Pfam" id="PF02272">
    <property type="entry name" value="DHHA1"/>
    <property type="match status" value="1"/>
</dbReference>
<gene>
    <name evidence="9" type="primary">recJ</name>
    <name evidence="9" type="ORF">F1193_09335</name>
</gene>
<dbReference type="GO" id="GO:0006281">
    <property type="term" value="P:DNA repair"/>
    <property type="evidence" value="ECO:0007669"/>
    <property type="project" value="InterPro"/>
</dbReference>
<dbReference type="AlphaFoldDB" id="A0A5M6I1L5"/>
<dbReference type="InterPro" id="IPR041122">
    <property type="entry name" value="RecJ_OB"/>
</dbReference>
<evidence type="ECO:0000256" key="3">
    <source>
        <dbReference type="ARBA" id="ARBA00022722"/>
    </source>
</evidence>
<dbReference type="Pfam" id="PF17768">
    <property type="entry name" value="RecJ_OB"/>
    <property type="match status" value="1"/>
</dbReference>
<dbReference type="GO" id="GO:0003676">
    <property type="term" value="F:nucleic acid binding"/>
    <property type="evidence" value="ECO:0007669"/>
    <property type="project" value="InterPro"/>
</dbReference>
<dbReference type="InterPro" id="IPR001667">
    <property type="entry name" value="DDH_dom"/>
</dbReference>
<dbReference type="Pfam" id="PF01368">
    <property type="entry name" value="DHH"/>
    <property type="match status" value="1"/>
</dbReference>
<keyword evidence="3" id="KW-0540">Nuclease</keyword>
<dbReference type="InterPro" id="IPR038763">
    <property type="entry name" value="DHH_sf"/>
</dbReference>
<evidence type="ECO:0000259" key="8">
    <source>
        <dbReference type="Pfam" id="PF17768"/>
    </source>
</evidence>
<dbReference type="InterPro" id="IPR051673">
    <property type="entry name" value="SSDNA_exonuclease_RecJ"/>
</dbReference>
<dbReference type="InterPro" id="IPR003156">
    <property type="entry name" value="DHHA1_dom"/>
</dbReference>
<evidence type="ECO:0000256" key="4">
    <source>
        <dbReference type="ARBA" id="ARBA00022801"/>
    </source>
</evidence>
<feature type="domain" description="DDH" evidence="6">
    <location>
        <begin position="100"/>
        <end position="257"/>
    </location>
</feature>
<dbReference type="PROSITE" id="PS51318">
    <property type="entry name" value="TAT"/>
    <property type="match status" value="1"/>
</dbReference>
<sequence>MTELPSSRRAFLNVTCSAAGRPWQARLNATGEAAALAIAQRHGLPDLLARVLAGRGVGLDEVEDHLDSSIRNLMPDPDTVTDMAAAAARIAAACRRGETVAVFGDYDVDGAASAALLTLVLRSAGLDPIVHIPDRLFEGYGPNAEAIRRLAERGVTLLVTVDCGTTSFEPLAEARRLGLDVVVIDHHQVAGALPPAAAIVNPNRDDDLSGLGYLAAVGLVFLTAIATARALRQSGFWTTARPEPDLIDLVDLVALGTVADVVPLKGLNRAYVAKGLLAMRRRSRPGLVALMDVARLEGPPKPWHLGFLLGPRINAGGRIGDAGLGARLLATADDIEARRIAAELDRLNAERQAIEQATVAEAEAEALAAMGLKEGPPVAVVAAERWHPGVMGLVAARLKEKLGRPAIAIAWGMNGQGTGSGRSISGVDLGKAVRGAVEAGIAVKGGGHAMAAGLTIAREQLGALRAFLEERLAEEVAAARARDALLIDGALTAGGAGPELVASIERGGPFGAGNPEPVFALPSHTVAHAETFGADHLRVRLRAPDGATLDAVAFRVANEPVGRLLLASRGQSLHVAGTLTLDRWQARERVQLRILDAAEPVR</sequence>
<dbReference type="InterPro" id="IPR004610">
    <property type="entry name" value="RecJ"/>
</dbReference>
<feature type="domain" description="RecJ OB" evidence="8">
    <location>
        <begin position="487"/>
        <end position="596"/>
    </location>
</feature>
<evidence type="ECO:0000259" key="6">
    <source>
        <dbReference type="Pfam" id="PF01368"/>
    </source>
</evidence>
<keyword evidence="5 9" id="KW-0269">Exonuclease</keyword>
<dbReference type="PANTHER" id="PTHR30255:SF2">
    <property type="entry name" value="SINGLE-STRANDED-DNA-SPECIFIC EXONUCLEASE RECJ"/>
    <property type="match status" value="1"/>
</dbReference>
<accession>A0A5M6I1L5</accession>
<dbReference type="SUPFAM" id="SSF64182">
    <property type="entry name" value="DHH phosphoesterases"/>
    <property type="match status" value="1"/>
</dbReference>
<keyword evidence="10" id="KW-1185">Reference proteome</keyword>
<dbReference type="Gene3D" id="3.10.310.30">
    <property type="match status" value="1"/>
</dbReference>
<comment type="caution">
    <text evidence="9">The sequence shown here is derived from an EMBL/GenBank/DDBJ whole genome shotgun (WGS) entry which is preliminary data.</text>
</comment>
<dbReference type="RefSeq" id="WP_150097407.1">
    <property type="nucleotide sequence ID" value="NZ_VWPL01000013.1"/>
</dbReference>
<organism evidence="9 10">
    <name type="scientific">Blastochloris sulfoviridis</name>
    <dbReference type="NCBI Taxonomy" id="50712"/>
    <lineage>
        <taxon>Bacteria</taxon>
        <taxon>Pseudomonadati</taxon>
        <taxon>Pseudomonadota</taxon>
        <taxon>Alphaproteobacteria</taxon>
        <taxon>Hyphomicrobiales</taxon>
        <taxon>Blastochloridaceae</taxon>
        <taxon>Blastochloris</taxon>
    </lineage>
</organism>
<name>A0A5M6I1L5_9HYPH</name>
<evidence type="ECO:0000313" key="10">
    <source>
        <dbReference type="Proteomes" id="UP000323886"/>
    </source>
</evidence>
<dbReference type="GO" id="GO:0008409">
    <property type="term" value="F:5'-3' exonuclease activity"/>
    <property type="evidence" value="ECO:0007669"/>
    <property type="project" value="InterPro"/>
</dbReference>
<dbReference type="GO" id="GO:0006310">
    <property type="term" value="P:DNA recombination"/>
    <property type="evidence" value="ECO:0007669"/>
    <property type="project" value="InterPro"/>
</dbReference>
<protein>
    <recommendedName>
        <fullName evidence="2">Single-stranded-DNA-specific exonuclease RecJ</fullName>
    </recommendedName>
</protein>
<evidence type="ECO:0000256" key="2">
    <source>
        <dbReference type="ARBA" id="ARBA00019841"/>
    </source>
</evidence>
<feature type="domain" description="DHHA1" evidence="7">
    <location>
        <begin position="377"/>
        <end position="473"/>
    </location>
</feature>
<dbReference type="InterPro" id="IPR006311">
    <property type="entry name" value="TAT_signal"/>
</dbReference>
<evidence type="ECO:0000313" key="9">
    <source>
        <dbReference type="EMBL" id="KAA5601708.1"/>
    </source>
</evidence>
<keyword evidence="4" id="KW-0378">Hydrolase</keyword>
<evidence type="ECO:0000259" key="7">
    <source>
        <dbReference type="Pfam" id="PF02272"/>
    </source>
</evidence>
<evidence type="ECO:0000256" key="1">
    <source>
        <dbReference type="ARBA" id="ARBA00005915"/>
    </source>
</evidence>
<reference evidence="9 10" key="1">
    <citation type="submission" date="2019-09" db="EMBL/GenBank/DDBJ databases">
        <title>Draft Whole-Genome sequence of Blastochloris sulfoviridis DSM 729.</title>
        <authorList>
            <person name="Meyer T.E."/>
            <person name="Kyndt J.A."/>
        </authorList>
    </citation>
    <scope>NUCLEOTIDE SEQUENCE [LARGE SCALE GENOMIC DNA]</scope>
    <source>
        <strain evidence="9 10">DSM 729</strain>
    </source>
</reference>
<dbReference type="OrthoDB" id="9809852at2"/>
<proteinExistence type="inferred from homology"/>
<comment type="similarity">
    <text evidence="1">Belongs to the RecJ family.</text>
</comment>
<dbReference type="NCBIfam" id="TIGR00644">
    <property type="entry name" value="recJ"/>
    <property type="match status" value="1"/>
</dbReference>
<dbReference type="Proteomes" id="UP000323886">
    <property type="component" value="Unassembled WGS sequence"/>
</dbReference>